<reference evidence="1" key="1">
    <citation type="submission" date="2021-09" db="EMBL/GenBank/DDBJ databases">
        <authorList>
            <consortium name="AG Swart"/>
            <person name="Singh M."/>
            <person name="Singh A."/>
            <person name="Seah K."/>
            <person name="Emmerich C."/>
        </authorList>
    </citation>
    <scope>NUCLEOTIDE SEQUENCE</scope>
    <source>
        <strain evidence="1">ATCC30299</strain>
    </source>
</reference>
<accession>A0AAU9K809</accession>
<sequence>MQFITKARNFERNSVGRFKLFPKHHSANKSFIWQHWKARTKNKQPNRAHRESWKIPISYNWKTIPTPQ</sequence>
<dbReference type="EMBL" id="CAJZBQ010000058">
    <property type="protein sequence ID" value="CAG9334342.1"/>
    <property type="molecule type" value="Genomic_DNA"/>
</dbReference>
<organism evidence="1 2">
    <name type="scientific">Blepharisma stoltei</name>
    <dbReference type="NCBI Taxonomy" id="1481888"/>
    <lineage>
        <taxon>Eukaryota</taxon>
        <taxon>Sar</taxon>
        <taxon>Alveolata</taxon>
        <taxon>Ciliophora</taxon>
        <taxon>Postciliodesmatophora</taxon>
        <taxon>Heterotrichea</taxon>
        <taxon>Heterotrichida</taxon>
        <taxon>Blepharismidae</taxon>
        <taxon>Blepharisma</taxon>
    </lineage>
</organism>
<protein>
    <submittedName>
        <fullName evidence="1">Uncharacterized protein</fullName>
    </submittedName>
</protein>
<dbReference type="Proteomes" id="UP001162131">
    <property type="component" value="Unassembled WGS sequence"/>
</dbReference>
<evidence type="ECO:0000313" key="2">
    <source>
        <dbReference type="Proteomes" id="UP001162131"/>
    </source>
</evidence>
<dbReference type="AlphaFoldDB" id="A0AAU9K809"/>
<name>A0AAU9K809_9CILI</name>
<evidence type="ECO:0000313" key="1">
    <source>
        <dbReference type="EMBL" id="CAG9334342.1"/>
    </source>
</evidence>
<comment type="caution">
    <text evidence="1">The sequence shown here is derived from an EMBL/GenBank/DDBJ whole genome shotgun (WGS) entry which is preliminary data.</text>
</comment>
<proteinExistence type="predicted"/>
<keyword evidence="2" id="KW-1185">Reference proteome</keyword>
<gene>
    <name evidence="1" type="ORF">BSTOLATCC_MIC60961</name>
</gene>